<protein>
    <submittedName>
        <fullName evidence="1">Uncharacterized protein</fullName>
    </submittedName>
</protein>
<name>A0A1I2J0B5_9ACTN</name>
<evidence type="ECO:0000313" key="1">
    <source>
        <dbReference type="EMBL" id="SFF47448.1"/>
    </source>
</evidence>
<dbReference type="Proteomes" id="UP000198589">
    <property type="component" value="Unassembled WGS sequence"/>
</dbReference>
<dbReference type="RefSeq" id="WP_092201515.1">
    <property type="nucleotide sequence ID" value="NZ_FOND01000014.1"/>
</dbReference>
<organism evidence="1 2">
    <name type="scientific">Blastococcus tunisiensis</name>
    <dbReference type="NCBI Taxonomy" id="1798228"/>
    <lineage>
        <taxon>Bacteria</taxon>
        <taxon>Bacillati</taxon>
        <taxon>Actinomycetota</taxon>
        <taxon>Actinomycetes</taxon>
        <taxon>Geodermatophilales</taxon>
        <taxon>Geodermatophilaceae</taxon>
        <taxon>Blastococcus</taxon>
    </lineage>
</organism>
<sequence>MKRAVVGLIAAVVAVVGVVLLRSELMTVDVAQPEGSYTDVVVAAATVREDPSVREEMTRGLVSACRLLVNADVVEDSFLQTGDGVFAFRLRPGLDEFDRRELRGCLRDLRVQHLLLDVRELTTVAPGEDAGGRP</sequence>
<accession>A0A1I2J0B5</accession>
<evidence type="ECO:0000313" key="2">
    <source>
        <dbReference type="Proteomes" id="UP000198589"/>
    </source>
</evidence>
<dbReference type="EMBL" id="FOND01000014">
    <property type="protein sequence ID" value="SFF47448.1"/>
    <property type="molecule type" value="Genomic_DNA"/>
</dbReference>
<reference evidence="2" key="1">
    <citation type="submission" date="2016-10" db="EMBL/GenBank/DDBJ databases">
        <authorList>
            <person name="Varghese N."/>
            <person name="Submissions S."/>
        </authorList>
    </citation>
    <scope>NUCLEOTIDE SEQUENCE [LARGE SCALE GENOMIC DNA]</scope>
    <source>
        <strain evidence="2">DSM 46838</strain>
    </source>
</reference>
<proteinExistence type="predicted"/>
<keyword evidence="2" id="KW-1185">Reference proteome</keyword>
<gene>
    <name evidence="1" type="ORF">SAMN05216574_114130</name>
</gene>
<dbReference type="STRING" id="1798228.SAMN05216574_114130"/>
<dbReference type="AlphaFoldDB" id="A0A1I2J0B5"/>
<dbReference type="OrthoDB" id="5194121at2"/>